<dbReference type="Proteomes" id="UP000226269">
    <property type="component" value="Segment"/>
</dbReference>
<evidence type="ECO:0000313" key="3">
    <source>
        <dbReference type="Proteomes" id="UP000226269"/>
    </source>
</evidence>
<keyword evidence="1" id="KW-0812">Transmembrane</keyword>
<keyword evidence="3" id="KW-1185">Reference proteome</keyword>
<organism evidence="2 3">
    <name type="scientific">Staphylococcus phage phiIBB-SEP1</name>
    <dbReference type="NCBI Taxonomy" id="1340769"/>
    <lineage>
        <taxon>Viruses</taxon>
        <taxon>Duplodnaviria</taxon>
        <taxon>Heunggongvirae</taxon>
        <taxon>Uroviricota</taxon>
        <taxon>Caudoviricetes</taxon>
        <taxon>Herelleviridae</taxon>
        <taxon>Twortvirinae</taxon>
        <taxon>Sepunavirus</taxon>
        <taxon>Sepunavirus SEP1</taxon>
    </lineage>
</organism>
<evidence type="ECO:0000313" key="2">
    <source>
        <dbReference type="EMBL" id="AGR48325.1"/>
    </source>
</evidence>
<name>W5R9P8_9CAUD</name>
<feature type="transmembrane region" description="Helical" evidence="1">
    <location>
        <begin position="42"/>
        <end position="67"/>
    </location>
</feature>
<sequence length="69" mass="8520">MSILLIVSLPLVFFYFTSISRLNYRIAKDIVYKNNINLLKNIIFIFLYTYYLYVIYILYLHINYYLLYV</sequence>
<dbReference type="EMBL" id="KF021268">
    <property type="protein sequence ID" value="AGR48325.1"/>
    <property type="molecule type" value="Genomic_DNA"/>
</dbReference>
<keyword evidence="1" id="KW-1133">Transmembrane helix</keyword>
<accession>W5R9P8</accession>
<reference evidence="2 3" key="1">
    <citation type="journal article" date="2014" name="J. Gen. Virol.">
        <title>Isolation and characterization of a new Staphylococcus epidermidis broad-spectrum bacteriophage.</title>
        <authorList>
            <person name="Melo L.D."/>
            <person name="Sillankorva S."/>
            <person name="Ackermann H.W."/>
            <person name="Kropinski A.M."/>
            <person name="Azeredo J."/>
            <person name="Cerca N."/>
        </authorList>
    </citation>
    <scope>NUCLEOTIDE SEQUENCE [LARGE SCALE GENOMIC DNA]</scope>
</reference>
<proteinExistence type="predicted"/>
<keyword evidence="1" id="KW-0472">Membrane</keyword>
<protein>
    <submittedName>
        <fullName evidence="2">Putative membrane protein</fullName>
    </submittedName>
</protein>
<gene>
    <name evidence="2" type="ORF">SEP1_199A</name>
</gene>
<evidence type="ECO:0000256" key="1">
    <source>
        <dbReference type="SAM" id="Phobius"/>
    </source>
</evidence>